<evidence type="ECO:0000313" key="1">
    <source>
        <dbReference type="EMBL" id="KIU01058.1"/>
    </source>
</evidence>
<proteinExistence type="predicted"/>
<dbReference type="RefSeq" id="WP_044121968.1">
    <property type="nucleotide sequence ID" value="NZ_JXIG01000564.1"/>
</dbReference>
<dbReference type="InterPro" id="IPR027417">
    <property type="entry name" value="P-loop_NTPase"/>
</dbReference>
<comment type="caution">
    <text evidence="1">The sequence shown here is derived from an EMBL/GenBank/DDBJ whole genome shotgun (WGS) entry which is preliminary data.</text>
</comment>
<sequence>MVWVGVEAVGSPEALEDAIRQRVAEVGLAPADQLSRMLDDGRACLVLDGVERLPDGRDFVADLIDRLVSDTSDTILVVTSQMSLPSFVPDAHVRLRPVDRSAAEAVLRRGLTDEAALDEQSLSALLDFADGHPLTLKILSALVRHFGSGRDVLRRLGDLRSKAVLMPGRRRHDATTSLEKSLAVAFEDLGPIERKLLW</sequence>
<protein>
    <submittedName>
        <fullName evidence="1">Uncharacterized protein</fullName>
    </submittedName>
</protein>
<dbReference type="Proteomes" id="UP000032274">
    <property type="component" value="Unassembled WGS sequence"/>
</dbReference>
<reference evidence="1 2" key="1">
    <citation type="submission" date="2015-01" db="EMBL/GenBank/DDBJ databases">
        <title>Characterization of Swiss Staphylococcus aureus strains involved in food poisoning.</title>
        <authorList>
            <person name="Crovadore J."/>
            <person name="Chablais R."/>
            <person name="Tonacini J."/>
            <person name="Schnyder B."/>
            <person name="Lefort F."/>
        </authorList>
    </citation>
    <scope>NUCLEOTIDE SEQUENCE [LARGE SCALE GENOMIC DNA]</scope>
    <source>
        <strain evidence="1 2">SA-120</strain>
    </source>
</reference>
<evidence type="ECO:0000313" key="2">
    <source>
        <dbReference type="Proteomes" id="UP000032274"/>
    </source>
</evidence>
<organism evidence="1 2">
    <name type="scientific">Staphylococcus aureus</name>
    <dbReference type="NCBI Taxonomy" id="1280"/>
    <lineage>
        <taxon>Bacteria</taxon>
        <taxon>Bacillati</taxon>
        <taxon>Bacillota</taxon>
        <taxon>Bacilli</taxon>
        <taxon>Bacillales</taxon>
        <taxon>Staphylococcaceae</taxon>
        <taxon>Staphylococcus</taxon>
    </lineage>
</organism>
<name>A0AA40JPK8_STAAU</name>
<dbReference type="SUPFAM" id="SSF52540">
    <property type="entry name" value="P-loop containing nucleoside triphosphate hydrolases"/>
    <property type="match status" value="1"/>
</dbReference>
<feature type="non-terminal residue" evidence="1">
    <location>
        <position position="198"/>
    </location>
</feature>
<gene>
    <name evidence="1" type="ORF">QU38_02685</name>
</gene>
<dbReference type="EMBL" id="JXIG01000564">
    <property type="protein sequence ID" value="KIU01058.1"/>
    <property type="molecule type" value="Genomic_DNA"/>
</dbReference>
<dbReference type="AlphaFoldDB" id="A0AA40JPK8"/>
<accession>A0AA40JPK8</accession>